<evidence type="ECO:0000313" key="2">
    <source>
        <dbReference type="EMBL" id="GBL87112.1"/>
    </source>
</evidence>
<name>A0A4Y2B455_ARAVE</name>
<gene>
    <name evidence="2" type="ORF">AVEN_218799_1</name>
</gene>
<dbReference type="OrthoDB" id="6613079at2759"/>
<dbReference type="Pfam" id="PF02992">
    <property type="entry name" value="Transposase_21"/>
    <property type="match status" value="1"/>
</dbReference>
<comment type="caution">
    <text evidence="2">The sequence shown here is derived from an EMBL/GenBank/DDBJ whole genome shotgun (WGS) entry which is preliminary data.</text>
</comment>
<organism evidence="2 3">
    <name type="scientific">Araneus ventricosus</name>
    <name type="common">Orbweaver spider</name>
    <name type="synonym">Epeira ventricosa</name>
    <dbReference type="NCBI Taxonomy" id="182803"/>
    <lineage>
        <taxon>Eukaryota</taxon>
        <taxon>Metazoa</taxon>
        <taxon>Ecdysozoa</taxon>
        <taxon>Arthropoda</taxon>
        <taxon>Chelicerata</taxon>
        <taxon>Arachnida</taxon>
        <taxon>Araneae</taxon>
        <taxon>Araneomorphae</taxon>
        <taxon>Entelegynae</taxon>
        <taxon>Araneoidea</taxon>
        <taxon>Araneidae</taxon>
        <taxon>Araneus</taxon>
    </lineage>
</organism>
<sequence length="834" mass="95377">MPRASAYRRKKFNESTTYSMDISESEDLNDSLNHHTGETTHQNDASSDNESVFEYSDESSTSSYQDDNVSFDSDAHFEDDVSSNELNFDDLSQPLYSSSSITNSEAFISILACIIRFNLSQTCVQELLNLLQLLLPPNNFPNTRYLFFKQISSVFDNTCEVHLYCKECNYYISEFLAQNKPNVCPSCEEVPFNAEESIRNGNFFLYMPLKPQIKIKLEKENLMNETNEYRKKNSNGLGENYRDVMDGDLYRSIPAVNNFDNLSLQFNVDGIPIYRKSRYSIWPIQCAFNELPPVKRKQHIMMCGLWFGKEKPDINFNYFIPFVNELDSLIKSGINWFDKHENKNKSTKIIPLICSSDAPARAMIQNFTEYNGAYGCGFCEQKGEVVEKGRGTCRIYDVVKGSLPQLRSHDQTVEDASVATEKNNPFKGVKGPSLLMKLYPHFDLINGFIPDFMHAVLLGVTRQIVNIWIETSKLTCSLNGKSVKKLNERIHQLKVPSETVRCLRSTKDISFWKASEWRIFFYVSPIILMDILEVKAYKNWLCFVHGISLLLSNSVSSKDVSDAERSLKKFITGVKEIYGVQELSYNMHLLLHMPKAVSSWGALWAHSCFIFENSLGKLKTFHHGTKGVPTQILSTYLYKSIVKTAVLSLEKVSHSNVKNFINNMDRGHSLTKKALYAGKSILLGNGKQKKLFRVSEQSLLKLINKLSLAEVSVYKRLLYEGKIYTSKSYSIHLKRNDYMIMISGGTCIEIDEILTHDNEVFLIGKKLQVKNFQRSDKTLGNLCRHILVVREEDDDIVDHNSILAFKPENIICKFIIVCIENNVFLVPSYSSAEQ</sequence>
<dbReference type="PANTHER" id="PTHR46579">
    <property type="entry name" value="F5/8 TYPE C DOMAIN-CONTAINING PROTEIN-RELATED"/>
    <property type="match status" value="1"/>
</dbReference>
<accession>A0A4Y2B455</accession>
<evidence type="ECO:0000256" key="1">
    <source>
        <dbReference type="SAM" id="MobiDB-lite"/>
    </source>
</evidence>
<dbReference type="PANTHER" id="PTHR46579:SF1">
    <property type="entry name" value="F5_8 TYPE C DOMAIN-CONTAINING PROTEIN"/>
    <property type="match status" value="1"/>
</dbReference>
<keyword evidence="3" id="KW-1185">Reference proteome</keyword>
<dbReference type="InterPro" id="IPR004242">
    <property type="entry name" value="Transposase_21"/>
</dbReference>
<dbReference type="EMBL" id="BGPR01000051">
    <property type="protein sequence ID" value="GBL87112.1"/>
    <property type="molecule type" value="Genomic_DNA"/>
</dbReference>
<proteinExistence type="predicted"/>
<dbReference type="Proteomes" id="UP000499080">
    <property type="component" value="Unassembled WGS sequence"/>
</dbReference>
<evidence type="ECO:0008006" key="4">
    <source>
        <dbReference type="Google" id="ProtNLM"/>
    </source>
</evidence>
<feature type="compositionally biased region" description="Polar residues" evidence="1">
    <location>
        <begin position="39"/>
        <end position="50"/>
    </location>
</feature>
<dbReference type="AlphaFoldDB" id="A0A4Y2B455"/>
<feature type="compositionally biased region" description="Basic residues" evidence="1">
    <location>
        <begin position="1"/>
        <end position="11"/>
    </location>
</feature>
<evidence type="ECO:0000313" key="3">
    <source>
        <dbReference type="Proteomes" id="UP000499080"/>
    </source>
</evidence>
<protein>
    <recommendedName>
        <fullName evidence="4">Transposase domain-containing protein</fullName>
    </recommendedName>
</protein>
<feature type="region of interest" description="Disordered" evidence="1">
    <location>
        <begin position="1"/>
        <end position="66"/>
    </location>
</feature>
<reference evidence="2 3" key="1">
    <citation type="journal article" date="2019" name="Sci. Rep.">
        <title>Orb-weaving spider Araneus ventricosus genome elucidates the spidroin gene catalogue.</title>
        <authorList>
            <person name="Kono N."/>
            <person name="Nakamura H."/>
            <person name="Ohtoshi R."/>
            <person name="Moran D.A.P."/>
            <person name="Shinohara A."/>
            <person name="Yoshida Y."/>
            <person name="Fujiwara M."/>
            <person name="Mori M."/>
            <person name="Tomita M."/>
            <person name="Arakawa K."/>
        </authorList>
    </citation>
    <scope>NUCLEOTIDE SEQUENCE [LARGE SCALE GENOMIC DNA]</scope>
</reference>